<proteinExistence type="predicted"/>
<gene>
    <name evidence="2" type="ORF">DH2020_006452</name>
</gene>
<sequence length="216" mass="24058">MESPSRERVIVPIDEYGVPTSDASALLARLSTSGIGAIDFFISYQLQSDWRHVRANTRKMYSKNYHGHVRKNAKSRKCQTIPHTCGSKGFARRRAEMEKIIHEMGQSSNSDSQFVSHDDALGKVFGKEHPGRVRALGFEPCPSTVFKGTSRVNVANDCQMRDYMASLEKELAATKSILEAQNHKVEAQNLQMEDMKKTLGGALVTVFENALGKVPK</sequence>
<keyword evidence="3" id="KW-1185">Reference proteome</keyword>
<protein>
    <submittedName>
        <fullName evidence="2">Uncharacterized protein</fullName>
    </submittedName>
</protein>
<dbReference type="Proteomes" id="UP001318860">
    <property type="component" value="Unassembled WGS sequence"/>
</dbReference>
<evidence type="ECO:0000313" key="2">
    <source>
        <dbReference type="EMBL" id="KAK6159138.1"/>
    </source>
</evidence>
<feature type="coiled-coil region" evidence="1">
    <location>
        <begin position="164"/>
        <end position="198"/>
    </location>
</feature>
<dbReference type="EMBL" id="JABTTQ020000004">
    <property type="protein sequence ID" value="KAK6159138.1"/>
    <property type="molecule type" value="Genomic_DNA"/>
</dbReference>
<evidence type="ECO:0000256" key="1">
    <source>
        <dbReference type="SAM" id="Coils"/>
    </source>
</evidence>
<comment type="caution">
    <text evidence="2">The sequence shown here is derived from an EMBL/GenBank/DDBJ whole genome shotgun (WGS) entry which is preliminary data.</text>
</comment>
<organism evidence="2 3">
    <name type="scientific">Rehmannia glutinosa</name>
    <name type="common">Chinese foxglove</name>
    <dbReference type="NCBI Taxonomy" id="99300"/>
    <lineage>
        <taxon>Eukaryota</taxon>
        <taxon>Viridiplantae</taxon>
        <taxon>Streptophyta</taxon>
        <taxon>Embryophyta</taxon>
        <taxon>Tracheophyta</taxon>
        <taxon>Spermatophyta</taxon>
        <taxon>Magnoliopsida</taxon>
        <taxon>eudicotyledons</taxon>
        <taxon>Gunneridae</taxon>
        <taxon>Pentapetalae</taxon>
        <taxon>asterids</taxon>
        <taxon>lamiids</taxon>
        <taxon>Lamiales</taxon>
        <taxon>Orobanchaceae</taxon>
        <taxon>Rehmannieae</taxon>
        <taxon>Rehmannia</taxon>
    </lineage>
</organism>
<keyword evidence="1" id="KW-0175">Coiled coil</keyword>
<accession>A0ABR0XJ21</accession>
<evidence type="ECO:0000313" key="3">
    <source>
        <dbReference type="Proteomes" id="UP001318860"/>
    </source>
</evidence>
<name>A0ABR0XJ21_REHGL</name>
<reference evidence="2 3" key="1">
    <citation type="journal article" date="2021" name="Comput. Struct. Biotechnol. J.">
        <title>De novo genome assembly of the potent medicinal plant Rehmannia glutinosa using nanopore technology.</title>
        <authorList>
            <person name="Ma L."/>
            <person name="Dong C."/>
            <person name="Song C."/>
            <person name="Wang X."/>
            <person name="Zheng X."/>
            <person name="Niu Y."/>
            <person name="Chen S."/>
            <person name="Feng W."/>
        </authorList>
    </citation>
    <scope>NUCLEOTIDE SEQUENCE [LARGE SCALE GENOMIC DNA]</scope>
    <source>
        <strain evidence="2">DH-2019</strain>
    </source>
</reference>